<evidence type="ECO:0000313" key="1">
    <source>
        <dbReference type="EMBL" id="ABK77208.1"/>
    </source>
</evidence>
<accession>A0RV41</accession>
<protein>
    <submittedName>
        <fullName evidence="1">Uncharacterized protein</fullName>
    </submittedName>
</protein>
<dbReference type="AlphaFoldDB" id="A0RV41"/>
<organism evidence="1 2">
    <name type="scientific">Cenarchaeum symbiosum (strain A)</name>
    <dbReference type="NCBI Taxonomy" id="414004"/>
    <lineage>
        <taxon>Archaea</taxon>
        <taxon>Nitrososphaerota</taxon>
        <taxon>Candidatus Cenarchaeales</taxon>
        <taxon>Candidatus Cenarchaeaceae</taxon>
        <taxon>Candidatus Cenarchaeum</taxon>
    </lineage>
</organism>
<dbReference type="STRING" id="414004.CENSYa_0575"/>
<dbReference type="EnsemblBacteria" id="ABK77208">
    <property type="protein sequence ID" value="ABK77208"/>
    <property type="gene ID" value="CENSYa_0575"/>
</dbReference>
<name>A0RV41_CENSY</name>
<dbReference type="EMBL" id="DP000238">
    <property type="protein sequence ID" value="ABK77208.1"/>
    <property type="molecule type" value="Genomic_DNA"/>
</dbReference>
<dbReference type="HOGENOM" id="CLU_941992_0_0_2"/>
<evidence type="ECO:0000313" key="2">
    <source>
        <dbReference type="Proteomes" id="UP000000758"/>
    </source>
</evidence>
<reference evidence="1 2" key="1">
    <citation type="journal article" date="2006" name="Proc. Natl. Acad. Sci. U.S.A.">
        <title>Genomic analysis of the uncultivated marine crenarchaeote Cenarchaeum symbiosum.</title>
        <authorList>
            <person name="Hallam S.J."/>
            <person name="Konstantinidis K.T."/>
            <person name="Putnam N."/>
            <person name="Schleper C."/>
            <person name="Watanabe Y."/>
            <person name="Sugahara J."/>
            <person name="Preston C."/>
            <person name="de la Torre J."/>
            <person name="Richardson P.M."/>
            <person name="DeLong E.F."/>
        </authorList>
    </citation>
    <scope>NUCLEOTIDE SEQUENCE [LARGE SCALE GENOMIC DNA]</scope>
    <source>
        <strain evidence="2">A</strain>
    </source>
</reference>
<keyword evidence="2" id="KW-1185">Reference proteome</keyword>
<sequence>MKLSQIHAMKMVAAILPLLLAGGMAASSAESWGDELEFSSAVEESLSHYHAFELNLDAGNTELAAAHAAHPALELYPVMSPHLQAYPELAERLRLALLDVPSTAGPGAERADAQAAVDAATALLEEARLLVAGGELSSDDDFKLALTAGLLGTAGHEYGEAVSGGEIINMVEFQDSSAFVWRSQQILKNLDLPDGDLERVMALYAEIQGGFDSRSDPSLMTPRFDALAAALESNMDAGPTARGDIAPPLKQLNMGVDPADIQCIDGLGLLFSPSGRPACISEKTAPMLQSEGWTS</sequence>
<proteinExistence type="predicted"/>
<dbReference type="KEGG" id="csy:CENSYa_0575"/>
<gene>
    <name evidence="1" type="ordered locus">CENSYa_0575</name>
</gene>
<dbReference type="Proteomes" id="UP000000758">
    <property type="component" value="Chromosome"/>
</dbReference>